<organism evidence="2 3">
    <name type="scientific">Porites evermanni</name>
    <dbReference type="NCBI Taxonomy" id="104178"/>
    <lineage>
        <taxon>Eukaryota</taxon>
        <taxon>Metazoa</taxon>
        <taxon>Cnidaria</taxon>
        <taxon>Anthozoa</taxon>
        <taxon>Hexacorallia</taxon>
        <taxon>Scleractinia</taxon>
        <taxon>Fungiina</taxon>
        <taxon>Poritidae</taxon>
        <taxon>Porites</taxon>
    </lineage>
</organism>
<proteinExistence type="predicted"/>
<protein>
    <recommendedName>
        <fullName evidence="1">CHAT domain-containing protein</fullName>
    </recommendedName>
</protein>
<gene>
    <name evidence="2" type="ORF">PEVE_00032572</name>
</gene>
<dbReference type="Pfam" id="PF12770">
    <property type="entry name" value="CHAT"/>
    <property type="match status" value="1"/>
</dbReference>
<evidence type="ECO:0000259" key="1">
    <source>
        <dbReference type="Pfam" id="PF12770"/>
    </source>
</evidence>
<dbReference type="EMBL" id="CALNXI010000476">
    <property type="protein sequence ID" value="CAH3027858.1"/>
    <property type="molecule type" value="Genomic_DNA"/>
</dbReference>
<accession>A0ABN8MKQ5</accession>
<dbReference type="PANTHER" id="PTHR10098">
    <property type="entry name" value="RAPSYN-RELATED"/>
    <property type="match status" value="1"/>
</dbReference>
<sequence>MIAECPDDYHCKSDALLVGDPWVQDVNKLPPLPFAREEVEMIGRLLGSTPLIGRQATKDEVLQRIGSVALVHIAAHGSIETGEIALAPNPGETDFVMTMKDVLRAKIRARLVVLSCCHSAHGKIKAEGVVGIARAFLGAGARSVLVSLWAIDDKATLEFMKNFYQHLLEGISASKALNQAMNCMRESEEFSDVKHWAPFVLIGDDVTLEFSGSE</sequence>
<evidence type="ECO:0000313" key="2">
    <source>
        <dbReference type="EMBL" id="CAH3027858.1"/>
    </source>
</evidence>
<keyword evidence="3" id="KW-1185">Reference proteome</keyword>
<feature type="domain" description="CHAT" evidence="1">
    <location>
        <begin position="16"/>
        <end position="204"/>
    </location>
</feature>
<name>A0ABN8MKQ5_9CNID</name>
<reference evidence="2 3" key="1">
    <citation type="submission" date="2022-05" db="EMBL/GenBank/DDBJ databases">
        <authorList>
            <consortium name="Genoscope - CEA"/>
            <person name="William W."/>
        </authorList>
    </citation>
    <scope>NUCLEOTIDE SEQUENCE [LARGE SCALE GENOMIC DNA]</scope>
</reference>
<comment type="caution">
    <text evidence="2">The sequence shown here is derived from an EMBL/GenBank/DDBJ whole genome shotgun (WGS) entry which is preliminary data.</text>
</comment>
<dbReference type="PANTHER" id="PTHR10098:SF106">
    <property type="entry name" value="TETRATRICOPEPTIDE REPEAT PROTEIN 28-LIKE PROTEIN"/>
    <property type="match status" value="1"/>
</dbReference>
<dbReference type="InterPro" id="IPR024983">
    <property type="entry name" value="CHAT_dom"/>
</dbReference>
<dbReference type="Proteomes" id="UP001159427">
    <property type="component" value="Unassembled WGS sequence"/>
</dbReference>
<evidence type="ECO:0000313" key="3">
    <source>
        <dbReference type="Proteomes" id="UP001159427"/>
    </source>
</evidence>